<evidence type="ECO:0000313" key="4">
    <source>
        <dbReference type="Proteomes" id="UP001634394"/>
    </source>
</evidence>
<evidence type="ECO:0008006" key="5">
    <source>
        <dbReference type="Google" id="ProtNLM"/>
    </source>
</evidence>
<reference evidence="3 4" key="1">
    <citation type="submission" date="2024-11" db="EMBL/GenBank/DDBJ databases">
        <title>Chromosome-level genome assembly of the freshwater bivalve Anodonta woodiana.</title>
        <authorList>
            <person name="Chen X."/>
        </authorList>
    </citation>
    <scope>NUCLEOTIDE SEQUENCE [LARGE SCALE GENOMIC DNA]</scope>
    <source>
        <strain evidence="3">MN2024</strain>
        <tissue evidence="3">Gills</tissue>
    </source>
</reference>
<comment type="caution">
    <text evidence="3">The sequence shown here is derived from an EMBL/GenBank/DDBJ whole genome shotgun (WGS) entry which is preliminary data.</text>
</comment>
<gene>
    <name evidence="3" type="ORF">ACJMK2_015701</name>
</gene>
<evidence type="ECO:0000256" key="2">
    <source>
        <dbReference type="ARBA" id="ARBA00023157"/>
    </source>
</evidence>
<organism evidence="3 4">
    <name type="scientific">Sinanodonta woodiana</name>
    <name type="common">Chinese pond mussel</name>
    <name type="synonym">Anodonta woodiana</name>
    <dbReference type="NCBI Taxonomy" id="1069815"/>
    <lineage>
        <taxon>Eukaryota</taxon>
        <taxon>Metazoa</taxon>
        <taxon>Spiralia</taxon>
        <taxon>Lophotrochozoa</taxon>
        <taxon>Mollusca</taxon>
        <taxon>Bivalvia</taxon>
        <taxon>Autobranchia</taxon>
        <taxon>Heteroconchia</taxon>
        <taxon>Palaeoheterodonta</taxon>
        <taxon>Unionida</taxon>
        <taxon>Unionoidea</taxon>
        <taxon>Unionidae</taxon>
        <taxon>Unioninae</taxon>
        <taxon>Sinanodonta</taxon>
    </lineage>
</organism>
<protein>
    <recommendedName>
        <fullName evidence="5">Hemicentin-1</fullName>
    </recommendedName>
</protein>
<evidence type="ECO:0000256" key="1">
    <source>
        <dbReference type="ARBA" id="ARBA00022737"/>
    </source>
</evidence>
<dbReference type="AlphaFoldDB" id="A0ABD3US69"/>
<dbReference type="Proteomes" id="UP001634394">
    <property type="component" value="Unassembled WGS sequence"/>
</dbReference>
<keyword evidence="2" id="KW-1015">Disulfide bond</keyword>
<dbReference type="FunFam" id="2.20.100.10:FF:000001">
    <property type="entry name" value="semaphorin-5A isoform X1"/>
    <property type="match status" value="6"/>
</dbReference>
<evidence type="ECO:0000313" key="3">
    <source>
        <dbReference type="EMBL" id="KAL3852012.1"/>
    </source>
</evidence>
<feature type="non-terminal residue" evidence="3">
    <location>
        <position position="1"/>
    </location>
</feature>
<accession>A0ABD3US69</accession>
<keyword evidence="4" id="KW-1185">Reference proteome</keyword>
<dbReference type="Gene3D" id="2.20.100.10">
    <property type="entry name" value="Thrombospondin type-1 (TSP1) repeat"/>
    <property type="match status" value="6"/>
</dbReference>
<dbReference type="InterPro" id="IPR036383">
    <property type="entry name" value="TSP1_rpt_sf"/>
</dbReference>
<dbReference type="InterPro" id="IPR000884">
    <property type="entry name" value="TSP1_rpt"/>
</dbReference>
<sequence length="340" mass="36921">DGLWNSWSKWSICTTTCGGGHHNRTRKCIYSDPFPHGSPCSGNSSETEICSNNLCPVDGIWNSWSKWSVCTTTCGGGQRNRTRECVYSAQFPHGGPCSGNSSETEICNNNLCPVDGLWNSWSKWSVCTTTCGGGQHNRTRECIYSAQFPHGGPCSGNSSETEICNNNLCPVDGLWNSWSQWSICTTTCGGGHHNRTRKCVYSDPFPHGSPCSGNSSETEICSNNLCPVDGLWNAWSGWSTCTTTCGGGQRTRTRHCDYSPLFPHGAPCTGNASDSETCNKNLCPVDGLWNPWSEWSNCTSSCGTGYQTRTRQCIYSDISPHGADCIGISSETKICNNLCP</sequence>
<dbReference type="InterPro" id="IPR052065">
    <property type="entry name" value="Compl_asym_regulator"/>
</dbReference>
<feature type="non-terminal residue" evidence="3">
    <location>
        <position position="340"/>
    </location>
</feature>
<proteinExistence type="predicted"/>
<dbReference type="EMBL" id="JBJQND010000015">
    <property type="protein sequence ID" value="KAL3852012.1"/>
    <property type="molecule type" value="Genomic_DNA"/>
</dbReference>
<dbReference type="Pfam" id="PF00090">
    <property type="entry name" value="TSP_1"/>
    <property type="match status" value="6"/>
</dbReference>
<dbReference type="SMART" id="SM00209">
    <property type="entry name" value="TSP1"/>
    <property type="match status" value="6"/>
</dbReference>
<keyword evidence="1" id="KW-0677">Repeat</keyword>
<dbReference type="PANTHER" id="PTHR22906">
    <property type="entry name" value="PROPERDIN"/>
    <property type="match status" value="1"/>
</dbReference>
<dbReference type="PROSITE" id="PS50092">
    <property type="entry name" value="TSP1"/>
    <property type="match status" value="6"/>
</dbReference>
<dbReference type="SUPFAM" id="SSF82895">
    <property type="entry name" value="TSP-1 type 1 repeat"/>
    <property type="match status" value="6"/>
</dbReference>
<name>A0ABD3US69_SINWO</name>